<evidence type="ECO:0000256" key="1">
    <source>
        <dbReference type="ARBA" id="ARBA00008045"/>
    </source>
</evidence>
<dbReference type="FunCoup" id="A0A2T3ACG7">
    <property type="interactions" value="97"/>
</dbReference>
<reference evidence="3 4" key="1">
    <citation type="journal article" date="2018" name="Mycol. Prog.">
        <title>Coniella lustricola, a new species from submerged detritus.</title>
        <authorList>
            <person name="Raudabaugh D.B."/>
            <person name="Iturriaga T."/>
            <person name="Carver A."/>
            <person name="Mondo S."/>
            <person name="Pangilinan J."/>
            <person name="Lipzen A."/>
            <person name="He G."/>
            <person name="Amirebrahimi M."/>
            <person name="Grigoriev I.V."/>
            <person name="Miller A.N."/>
        </authorList>
    </citation>
    <scope>NUCLEOTIDE SEQUENCE [LARGE SCALE GENOMIC DNA]</scope>
    <source>
        <strain evidence="3 4">B22-T-1</strain>
    </source>
</reference>
<gene>
    <name evidence="3" type="ORF">BD289DRAFT_481370</name>
</gene>
<keyword evidence="4" id="KW-1185">Reference proteome</keyword>
<dbReference type="AlphaFoldDB" id="A0A2T3ACG7"/>
<dbReference type="EMBL" id="KZ678413">
    <property type="protein sequence ID" value="PSR91934.1"/>
    <property type="molecule type" value="Genomic_DNA"/>
</dbReference>
<dbReference type="Pfam" id="PF01920">
    <property type="entry name" value="Prefoldin_2"/>
    <property type="match status" value="1"/>
</dbReference>
<dbReference type="GO" id="GO:0016272">
    <property type="term" value="C:prefoldin complex"/>
    <property type="evidence" value="ECO:0007669"/>
    <property type="project" value="InterPro"/>
</dbReference>
<evidence type="ECO:0000256" key="2">
    <source>
        <dbReference type="ARBA" id="ARBA00023186"/>
    </source>
</evidence>
<dbReference type="Gene3D" id="1.10.287.370">
    <property type="match status" value="1"/>
</dbReference>
<dbReference type="GO" id="GO:0005737">
    <property type="term" value="C:cytoplasm"/>
    <property type="evidence" value="ECO:0007669"/>
    <property type="project" value="TreeGrafter"/>
</dbReference>
<dbReference type="OrthoDB" id="2015447at2759"/>
<dbReference type="InterPro" id="IPR002777">
    <property type="entry name" value="PFD_beta-like"/>
</dbReference>
<dbReference type="CDD" id="cd23164">
    <property type="entry name" value="Prefoldin_1"/>
    <property type="match status" value="1"/>
</dbReference>
<dbReference type="STRING" id="2025994.A0A2T3ACG7"/>
<dbReference type="InParanoid" id="A0A2T3ACG7"/>
<comment type="similarity">
    <text evidence="1">Belongs to the prefoldin subunit beta family.</text>
</comment>
<keyword evidence="2" id="KW-0143">Chaperone</keyword>
<dbReference type="Proteomes" id="UP000241462">
    <property type="component" value="Unassembled WGS sequence"/>
</dbReference>
<organism evidence="3 4">
    <name type="scientific">Coniella lustricola</name>
    <dbReference type="NCBI Taxonomy" id="2025994"/>
    <lineage>
        <taxon>Eukaryota</taxon>
        <taxon>Fungi</taxon>
        <taxon>Dikarya</taxon>
        <taxon>Ascomycota</taxon>
        <taxon>Pezizomycotina</taxon>
        <taxon>Sordariomycetes</taxon>
        <taxon>Sordariomycetidae</taxon>
        <taxon>Diaporthales</taxon>
        <taxon>Schizoparmaceae</taxon>
        <taxon>Coniella</taxon>
    </lineage>
</organism>
<protein>
    <submittedName>
        <fullName evidence="3">Prefoldin subunit</fullName>
    </submittedName>
</protein>
<proteinExistence type="inferred from homology"/>
<name>A0A2T3ACG7_9PEZI</name>
<evidence type="ECO:0000313" key="4">
    <source>
        <dbReference type="Proteomes" id="UP000241462"/>
    </source>
</evidence>
<dbReference type="SUPFAM" id="SSF46579">
    <property type="entry name" value="Prefoldin"/>
    <property type="match status" value="1"/>
</dbReference>
<evidence type="ECO:0000313" key="3">
    <source>
        <dbReference type="EMBL" id="PSR91934.1"/>
    </source>
</evidence>
<dbReference type="GO" id="GO:0051082">
    <property type="term" value="F:unfolded protein binding"/>
    <property type="evidence" value="ECO:0007669"/>
    <property type="project" value="InterPro"/>
</dbReference>
<dbReference type="GO" id="GO:0044183">
    <property type="term" value="F:protein folding chaperone"/>
    <property type="evidence" value="ECO:0007669"/>
    <property type="project" value="TreeGrafter"/>
</dbReference>
<sequence>MSLSQEALQKLYGEIQTQAIKTQQELALGRSQLVSKQREIRITQLTLKELSSLPTETPVYEGVGKMFVSAPIPGMKEKLEAQSKQLNVDAEGLSKRLLYLETTAKNTQDHIDAMLRRGDGGSS</sequence>
<accession>A0A2T3ACG7</accession>
<dbReference type="PANTHER" id="PTHR20903:SF0">
    <property type="entry name" value="PREFOLDIN SUBUNIT 1"/>
    <property type="match status" value="1"/>
</dbReference>
<dbReference type="PANTHER" id="PTHR20903">
    <property type="entry name" value="PREFOLDIN SUBUNIT 1-RELATED"/>
    <property type="match status" value="1"/>
</dbReference>
<dbReference type="InterPro" id="IPR009053">
    <property type="entry name" value="Prefoldin"/>
</dbReference>